<keyword evidence="3" id="KW-1185">Reference proteome</keyword>
<gene>
    <name evidence="2" type="ORF">K431DRAFT_93847</name>
</gene>
<sequence>MKNFNTNQDLDNNVSNISNADSTDHSAIPNCRHTVDAWPVMRPFATYPVQHQLNSIREPQDEGVLTSHQTPSMQHFMETTPYHTTIEQRLGERKAPPNYLSLEELVNSHQRCDSQLPASTQSLKTPPMVFHRGGHSLGLPECKFTGMCKTRGKASRSSVRHSPYGRNGRSEDQPTGTVATLVTRSLPPGAPMARIQVPAWKPVSSGHLAPGQVQSMSSQPQFYSDVPDARWKPFSSSFEMDPRLSSARAQNSAVPSLERCDQAQAVMIAMTVGEFKATIREAVRDAMKLVDNGQLEAKVSSSEFVELVGNDQKDLRPSATD</sequence>
<evidence type="ECO:0000313" key="2">
    <source>
        <dbReference type="EMBL" id="KAF2720417.1"/>
    </source>
</evidence>
<proteinExistence type="predicted"/>
<organism evidence="2 3">
    <name type="scientific">Polychaeton citri CBS 116435</name>
    <dbReference type="NCBI Taxonomy" id="1314669"/>
    <lineage>
        <taxon>Eukaryota</taxon>
        <taxon>Fungi</taxon>
        <taxon>Dikarya</taxon>
        <taxon>Ascomycota</taxon>
        <taxon>Pezizomycotina</taxon>
        <taxon>Dothideomycetes</taxon>
        <taxon>Dothideomycetidae</taxon>
        <taxon>Capnodiales</taxon>
        <taxon>Capnodiaceae</taxon>
        <taxon>Polychaeton</taxon>
    </lineage>
</organism>
<feature type="compositionally biased region" description="Polar residues" evidence="1">
    <location>
        <begin position="1"/>
        <end position="21"/>
    </location>
</feature>
<feature type="region of interest" description="Disordered" evidence="1">
    <location>
        <begin position="153"/>
        <end position="176"/>
    </location>
</feature>
<dbReference type="AlphaFoldDB" id="A0A9P4ULR2"/>
<dbReference type="Proteomes" id="UP000799441">
    <property type="component" value="Unassembled WGS sequence"/>
</dbReference>
<evidence type="ECO:0000313" key="3">
    <source>
        <dbReference type="Proteomes" id="UP000799441"/>
    </source>
</evidence>
<protein>
    <submittedName>
        <fullName evidence="2">Uncharacterized protein</fullName>
    </submittedName>
</protein>
<reference evidence="2" key="1">
    <citation type="journal article" date="2020" name="Stud. Mycol.">
        <title>101 Dothideomycetes genomes: a test case for predicting lifestyles and emergence of pathogens.</title>
        <authorList>
            <person name="Haridas S."/>
            <person name="Albert R."/>
            <person name="Binder M."/>
            <person name="Bloem J."/>
            <person name="Labutti K."/>
            <person name="Salamov A."/>
            <person name="Andreopoulos B."/>
            <person name="Baker S."/>
            <person name="Barry K."/>
            <person name="Bills G."/>
            <person name="Bluhm B."/>
            <person name="Cannon C."/>
            <person name="Castanera R."/>
            <person name="Culley D."/>
            <person name="Daum C."/>
            <person name="Ezra D."/>
            <person name="Gonzalez J."/>
            <person name="Henrissat B."/>
            <person name="Kuo A."/>
            <person name="Liang C."/>
            <person name="Lipzen A."/>
            <person name="Lutzoni F."/>
            <person name="Magnuson J."/>
            <person name="Mondo S."/>
            <person name="Nolan M."/>
            <person name="Ohm R."/>
            <person name="Pangilinan J."/>
            <person name="Park H.-J."/>
            <person name="Ramirez L."/>
            <person name="Alfaro M."/>
            <person name="Sun H."/>
            <person name="Tritt A."/>
            <person name="Yoshinaga Y."/>
            <person name="Zwiers L.-H."/>
            <person name="Turgeon B."/>
            <person name="Goodwin S."/>
            <person name="Spatafora J."/>
            <person name="Crous P."/>
            <person name="Grigoriev I."/>
        </authorList>
    </citation>
    <scope>NUCLEOTIDE SEQUENCE</scope>
    <source>
        <strain evidence="2">CBS 116435</strain>
    </source>
</reference>
<evidence type="ECO:0000256" key="1">
    <source>
        <dbReference type="SAM" id="MobiDB-lite"/>
    </source>
</evidence>
<feature type="region of interest" description="Disordered" evidence="1">
    <location>
        <begin position="1"/>
        <end position="28"/>
    </location>
</feature>
<name>A0A9P4ULR2_9PEZI</name>
<comment type="caution">
    <text evidence="2">The sequence shown here is derived from an EMBL/GenBank/DDBJ whole genome shotgun (WGS) entry which is preliminary data.</text>
</comment>
<accession>A0A9P4ULR2</accession>
<dbReference type="EMBL" id="MU003800">
    <property type="protein sequence ID" value="KAF2720417.1"/>
    <property type="molecule type" value="Genomic_DNA"/>
</dbReference>